<dbReference type="InterPro" id="IPR010359">
    <property type="entry name" value="IrrE_HExxH"/>
</dbReference>
<dbReference type="Gene3D" id="1.10.10.2910">
    <property type="match status" value="1"/>
</dbReference>
<evidence type="ECO:0000313" key="2">
    <source>
        <dbReference type="EMBL" id="KRK40849.1"/>
    </source>
</evidence>
<accession>A0A0R1HA60</accession>
<dbReference type="PATRIC" id="fig|1423726.3.peg.2706"/>
<evidence type="ECO:0000313" key="3">
    <source>
        <dbReference type="Proteomes" id="UP000051461"/>
    </source>
</evidence>
<dbReference type="Pfam" id="PF06114">
    <property type="entry name" value="Peptidase_M78"/>
    <property type="match status" value="1"/>
</dbReference>
<dbReference type="STRING" id="1423726.FC07_GL002601"/>
<evidence type="ECO:0000259" key="1">
    <source>
        <dbReference type="Pfam" id="PF06114"/>
    </source>
</evidence>
<keyword evidence="3" id="KW-1185">Reference proteome</keyword>
<dbReference type="Proteomes" id="UP000051461">
    <property type="component" value="Unassembled WGS sequence"/>
</dbReference>
<comment type="caution">
    <text evidence="2">The sequence shown here is derived from an EMBL/GenBank/DDBJ whole genome shotgun (WGS) entry which is preliminary data.</text>
</comment>
<protein>
    <recommendedName>
        <fullName evidence="1">IrrE N-terminal-like domain-containing protein</fullName>
    </recommendedName>
</protein>
<name>A0A0R1HA60_9LACO</name>
<dbReference type="EMBL" id="AZDA01000003">
    <property type="protein sequence ID" value="KRK40849.1"/>
    <property type="molecule type" value="Genomic_DNA"/>
</dbReference>
<dbReference type="RefSeq" id="WP_057903286.1">
    <property type="nucleotide sequence ID" value="NZ_AZDA01000003.1"/>
</dbReference>
<feature type="domain" description="IrrE N-terminal-like" evidence="1">
    <location>
        <begin position="54"/>
        <end position="109"/>
    </location>
</feature>
<sequence>MNRAVAENLAKLKLTYRTSDPFRLCDFLNVDVRWVDMERHPLGKTAWVLGESLVLLDQSIRDDSRRYFVCAHELGHLLSDKGFAGYYIANQRAKSSSERNADAFAASLIYSLYVEEHDGEQPDLIQELSADYGLPIEGQDYLLS</sequence>
<organism evidence="2 3">
    <name type="scientific">Loigolactobacillus bifermentans DSM 20003</name>
    <dbReference type="NCBI Taxonomy" id="1423726"/>
    <lineage>
        <taxon>Bacteria</taxon>
        <taxon>Bacillati</taxon>
        <taxon>Bacillota</taxon>
        <taxon>Bacilli</taxon>
        <taxon>Lactobacillales</taxon>
        <taxon>Lactobacillaceae</taxon>
        <taxon>Loigolactobacillus</taxon>
    </lineage>
</organism>
<reference evidence="2 3" key="1">
    <citation type="journal article" date="2015" name="Genome Announc.">
        <title>Expanding the biotechnology potential of lactobacilli through comparative genomics of 213 strains and associated genera.</title>
        <authorList>
            <person name="Sun Z."/>
            <person name="Harris H.M."/>
            <person name="McCann A."/>
            <person name="Guo C."/>
            <person name="Argimon S."/>
            <person name="Zhang W."/>
            <person name="Yang X."/>
            <person name="Jeffery I.B."/>
            <person name="Cooney J.C."/>
            <person name="Kagawa T.F."/>
            <person name="Liu W."/>
            <person name="Song Y."/>
            <person name="Salvetti E."/>
            <person name="Wrobel A."/>
            <person name="Rasinkangas P."/>
            <person name="Parkhill J."/>
            <person name="Rea M.C."/>
            <person name="O'Sullivan O."/>
            <person name="Ritari J."/>
            <person name="Douillard F.P."/>
            <person name="Paul Ross R."/>
            <person name="Yang R."/>
            <person name="Briner A.E."/>
            <person name="Felis G.E."/>
            <person name="de Vos W.M."/>
            <person name="Barrangou R."/>
            <person name="Klaenhammer T.R."/>
            <person name="Caufield P.W."/>
            <person name="Cui Y."/>
            <person name="Zhang H."/>
            <person name="O'Toole P.W."/>
        </authorList>
    </citation>
    <scope>NUCLEOTIDE SEQUENCE [LARGE SCALE GENOMIC DNA]</scope>
    <source>
        <strain evidence="2 3">DSM 20003</strain>
    </source>
</reference>
<dbReference type="OrthoDB" id="9816277at2"/>
<gene>
    <name evidence="2" type="ORF">FC07_GL002601</name>
</gene>
<proteinExistence type="predicted"/>
<dbReference type="AlphaFoldDB" id="A0A0R1HA60"/>